<feature type="domain" description="Putative DnaT-like" evidence="1">
    <location>
        <begin position="1"/>
        <end position="165"/>
    </location>
</feature>
<dbReference type="InterPro" id="IPR046787">
    <property type="entry name" value="DnaT_2"/>
</dbReference>
<gene>
    <name evidence="2" type="ORF">SAMN04488503_2284</name>
</gene>
<evidence type="ECO:0000313" key="3">
    <source>
        <dbReference type="Proteomes" id="UP000198324"/>
    </source>
</evidence>
<dbReference type="Proteomes" id="UP000198324">
    <property type="component" value="Unassembled WGS sequence"/>
</dbReference>
<dbReference type="RefSeq" id="WP_089274489.1">
    <property type="nucleotide sequence ID" value="NZ_FZOC01000004.1"/>
</dbReference>
<organism evidence="2 3">
    <name type="scientific">Humidesulfovibrio mexicanus</name>
    <dbReference type="NCBI Taxonomy" id="147047"/>
    <lineage>
        <taxon>Bacteria</taxon>
        <taxon>Pseudomonadati</taxon>
        <taxon>Thermodesulfobacteriota</taxon>
        <taxon>Desulfovibrionia</taxon>
        <taxon>Desulfovibrionales</taxon>
        <taxon>Desulfovibrionaceae</taxon>
        <taxon>Humidesulfovibrio</taxon>
    </lineage>
</organism>
<evidence type="ECO:0000259" key="1">
    <source>
        <dbReference type="Pfam" id="PF20557"/>
    </source>
</evidence>
<dbReference type="EMBL" id="FZOC01000004">
    <property type="protein sequence ID" value="SNS00249.1"/>
    <property type="molecule type" value="Genomic_DNA"/>
</dbReference>
<proteinExistence type="predicted"/>
<keyword evidence="3" id="KW-1185">Reference proteome</keyword>
<dbReference type="Pfam" id="PF20557">
    <property type="entry name" value="DnaT_2"/>
    <property type="match status" value="1"/>
</dbReference>
<sequence length="165" mass="17180">MALTIENGVVVPNANTYADLATVTAYHAARGNSGWLASSEDAEPAILRAMNYIESRPWKGQKTAYSNPLCWPRTGVVDREQFDVPADTVPAGVISALCEAALRELVKPGCLAPDLERGGRILSDSIAGVSTSYEQGAPAGTTFASITNALAGLVKGSACVEIGRG</sequence>
<name>A0A239AXM7_9BACT</name>
<dbReference type="OrthoDB" id="6507212at2"/>
<protein>
    <recommendedName>
        <fullName evidence="1">Putative DnaT-like domain-containing protein</fullName>
    </recommendedName>
</protein>
<reference evidence="2 3" key="1">
    <citation type="submission" date="2017-06" db="EMBL/GenBank/DDBJ databases">
        <authorList>
            <person name="Kim H.J."/>
            <person name="Triplett B.A."/>
        </authorList>
    </citation>
    <scope>NUCLEOTIDE SEQUENCE [LARGE SCALE GENOMIC DNA]</scope>
    <source>
        <strain evidence="2 3">DSM 13116</strain>
    </source>
</reference>
<evidence type="ECO:0000313" key="2">
    <source>
        <dbReference type="EMBL" id="SNS00249.1"/>
    </source>
</evidence>
<dbReference type="AlphaFoldDB" id="A0A239AXM7"/>
<accession>A0A239AXM7</accession>